<dbReference type="EMBL" id="MT142183">
    <property type="protein sequence ID" value="QJA75746.1"/>
    <property type="molecule type" value="Genomic_DNA"/>
</dbReference>
<name>A0A6M3K026_9ZZZZ</name>
<organism evidence="2">
    <name type="scientific">viral metagenome</name>
    <dbReference type="NCBI Taxonomy" id="1070528"/>
    <lineage>
        <taxon>unclassified sequences</taxon>
        <taxon>metagenomes</taxon>
        <taxon>organismal metagenomes</taxon>
    </lineage>
</organism>
<dbReference type="AlphaFoldDB" id="A0A6M3K026"/>
<protein>
    <submittedName>
        <fullName evidence="2">Uncharacterized protein</fullName>
    </submittedName>
</protein>
<accession>A0A6M3K026</accession>
<evidence type="ECO:0000313" key="1">
    <source>
        <dbReference type="EMBL" id="QJA59327.1"/>
    </source>
</evidence>
<sequence>MANKIQSGSFGRVRVFEDFLGLGTSNGAWAATGVGAIGGLAFTSVNEGSFAHTVDEPGGIVCITTDTADNDNCALYAGVFKPADGGCVMEVRFKIPALTTKAIFCGFSETLSATTPVMPAEFATATLDFVATGNVVGFVHDSDATTADWRAAFGNDNVAVAGSDANGTRAYEAPVADEWDIMRIEVGADGDAYCYLNGRLVKKVADAVTTTDVLHAVFMIEDRVGSGSACEVDYFYAEGGRDWIDS</sequence>
<reference evidence="2" key="1">
    <citation type="submission" date="2020-03" db="EMBL/GenBank/DDBJ databases">
        <title>The deep terrestrial virosphere.</title>
        <authorList>
            <person name="Holmfeldt K."/>
            <person name="Nilsson E."/>
            <person name="Simone D."/>
            <person name="Lopez-Fernandez M."/>
            <person name="Wu X."/>
            <person name="de Brujin I."/>
            <person name="Lundin D."/>
            <person name="Andersson A."/>
            <person name="Bertilsson S."/>
            <person name="Dopson M."/>
        </authorList>
    </citation>
    <scope>NUCLEOTIDE SEQUENCE</scope>
    <source>
        <strain evidence="2">MM415A01715</strain>
        <strain evidence="1">MM415B01308</strain>
    </source>
</reference>
<proteinExistence type="predicted"/>
<gene>
    <name evidence="2" type="ORF">MM415A01715_0001</name>
    <name evidence="1" type="ORF">MM415B01308_0005</name>
</gene>
<dbReference type="EMBL" id="MT141365">
    <property type="protein sequence ID" value="QJA59327.1"/>
    <property type="molecule type" value="Genomic_DNA"/>
</dbReference>
<evidence type="ECO:0000313" key="2">
    <source>
        <dbReference type="EMBL" id="QJA75746.1"/>
    </source>
</evidence>